<accession>A0AAE3KFQ0</accession>
<comment type="caution">
    <text evidence="1">The sequence shown here is derived from an EMBL/GenBank/DDBJ whole genome shotgun (WGS) entry which is preliminary data.</text>
</comment>
<organism evidence="1 2">
    <name type="scientific">Goodfellowiella coeruleoviolacea</name>
    <dbReference type="NCBI Taxonomy" id="334858"/>
    <lineage>
        <taxon>Bacteria</taxon>
        <taxon>Bacillati</taxon>
        <taxon>Actinomycetota</taxon>
        <taxon>Actinomycetes</taxon>
        <taxon>Pseudonocardiales</taxon>
        <taxon>Pseudonocardiaceae</taxon>
        <taxon>Goodfellowiella</taxon>
    </lineage>
</organism>
<sequence>MVGQFRDEDDPDRFGWIRAFPDMAARRDALTAFYVNGAAWRKHREAANACMVDSDDVLLLRPARPHSGFTQPAAQRPPVGASAVPDSRIAVTICHRHTPVDEEFLNFIEQTVAPALAAAGAPPLA</sequence>
<gene>
    <name evidence="1" type="ORF">LX83_001484</name>
</gene>
<dbReference type="Gene3D" id="3.30.70.100">
    <property type="match status" value="1"/>
</dbReference>
<proteinExistence type="predicted"/>
<dbReference type="InterPro" id="IPR011008">
    <property type="entry name" value="Dimeric_a/b-barrel"/>
</dbReference>
<protein>
    <submittedName>
        <fullName evidence="1">NIPSNAP protein</fullName>
    </submittedName>
</protein>
<dbReference type="SUPFAM" id="SSF54909">
    <property type="entry name" value="Dimeric alpha+beta barrel"/>
    <property type="match status" value="1"/>
</dbReference>
<dbReference type="AlphaFoldDB" id="A0AAE3KFQ0"/>
<evidence type="ECO:0000313" key="1">
    <source>
        <dbReference type="EMBL" id="MCP2164644.1"/>
    </source>
</evidence>
<dbReference type="RefSeq" id="WP_253768490.1">
    <property type="nucleotide sequence ID" value="NZ_JAMTCK010000003.1"/>
</dbReference>
<dbReference type="Proteomes" id="UP001206128">
    <property type="component" value="Unassembled WGS sequence"/>
</dbReference>
<dbReference type="EMBL" id="JAMTCK010000003">
    <property type="protein sequence ID" value="MCP2164644.1"/>
    <property type="molecule type" value="Genomic_DNA"/>
</dbReference>
<evidence type="ECO:0000313" key="2">
    <source>
        <dbReference type="Proteomes" id="UP001206128"/>
    </source>
</evidence>
<reference evidence="1" key="1">
    <citation type="submission" date="2022-06" db="EMBL/GenBank/DDBJ databases">
        <title>Genomic Encyclopedia of Archaeal and Bacterial Type Strains, Phase II (KMG-II): from individual species to whole genera.</title>
        <authorList>
            <person name="Goeker M."/>
        </authorList>
    </citation>
    <scope>NUCLEOTIDE SEQUENCE</scope>
    <source>
        <strain evidence="1">DSM 43935</strain>
    </source>
</reference>
<name>A0AAE3KFQ0_9PSEU</name>
<keyword evidence="2" id="KW-1185">Reference proteome</keyword>